<proteinExistence type="predicted"/>
<keyword evidence="2" id="KW-1185">Reference proteome</keyword>
<organism evidence="1 2">
    <name type="scientific">Rhizophagus irregularis (strain DAOM 181602 / DAOM 197198 / MUCL 43194)</name>
    <name type="common">Arbuscular mycorrhizal fungus</name>
    <name type="synonym">Glomus intraradices</name>
    <dbReference type="NCBI Taxonomy" id="747089"/>
    <lineage>
        <taxon>Eukaryota</taxon>
        <taxon>Fungi</taxon>
        <taxon>Fungi incertae sedis</taxon>
        <taxon>Mucoromycota</taxon>
        <taxon>Glomeromycotina</taxon>
        <taxon>Glomeromycetes</taxon>
        <taxon>Glomerales</taxon>
        <taxon>Glomeraceae</taxon>
        <taxon>Rhizophagus</taxon>
    </lineage>
</organism>
<dbReference type="AlphaFoldDB" id="A0A2P4QCP4"/>
<dbReference type="Proteomes" id="UP000018888">
    <property type="component" value="Unassembled WGS sequence"/>
</dbReference>
<protein>
    <submittedName>
        <fullName evidence="1">Uncharacterized protein</fullName>
    </submittedName>
</protein>
<reference evidence="1 2" key="1">
    <citation type="journal article" date="2013" name="Proc. Natl. Acad. Sci. U.S.A.">
        <title>Genome of an arbuscular mycorrhizal fungus provides insight into the oldest plant symbiosis.</title>
        <authorList>
            <person name="Tisserant E."/>
            <person name="Malbreil M."/>
            <person name="Kuo A."/>
            <person name="Kohler A."/>
            <person name="Symeonidi A."/>
            <person name="Balestrini R."/>
            <person name="Charron P."/>
            <person name="Duensing N."/>
            <person name="Frei Dit Frey N."/>
            <person name="Gianinazzi-Pearson V."/>
            <person name="Gilbert L.B."/>
            <person name="Handa Y."/>
            <person name="Herr J.R."/>
            <person name="Hijri M."/>
            <person name="Koul R."/>
            <person name="Kawaguchi M."/>
            <person name="Krajinski F."/>
            <person name="Lammers P.J."/>
            <person name="Masclaux F.G."/>
            <person name="Murat C."/>
            <person name="Morin E."/>
            <person name="Ndikumana S."/>
            <person name="Pagni M."/>
            <person name="Petitpierre D."/>
            <person name="Requena N."/>
            <person name="Rosikiewicz P."/>
            <person name="Riley R."/>
            <person name="Saito K."/>
            <person name="San Clemente H."/>
            <person name="Shapiro H."/>
            <person name="van Tuinen D."/>
            <person name="Becard G."/>
            <person name="Bonfante P."/>
            <person name="Paszkowski U."/>
            <person name="Shachar-Hill Y.Y."/>
            <person name="Tuskan G.A."/>
            <person name="Young P.W."/>
            <person name="Sanders I.R."/>
            <person name="Henrissat B."/>
            <person name="Rensing S.A."/>
            <person name="Grigoriev I.V."/>
            <person name="Corradi N."/>
            <person name="Roux C."/>
            <person name="Martin F."/>
        </authorList>
    </citation>
    <scope>NUCLEOTIDE SEQUENCE [LARGE SCALE GENOMIC DNA]</scope>
    <source>
        <strain evidence="1 2">DAOM 197198</strain>
    </source>
</reference>
<name>A0A2P4QCP4_RHIID</name>
<dbReference type="EMBL" id="AUPC02000061">
    <property type="protein sequence ID" value="POG75411.1"/>
    <property type="molecule type" value="Genomic_DNA"/>
</dbReference>
<gene>
    <name evidence="1" type="ORF">GLOIN_2v1566418</name>
</gene>
<accession>A0A2P4QCP4</accession>
<sequence length="66" mass="8080">MFILFYFPYLNVQFEVLAQNVSFYYKGNFQFEILAQIVSLLYIRKLSLFYFFIRNIFQFVIVNLLA</sequence>
<evidence type="ECO:0000313" key="2">
    <source>
        <dbReference type="Proteomes" id="UP000018888"/>
    </source>
</evidence>
<evidence type="ECO:0000313" key="1">
    <source>
        <dbReference type="EMBL" id="POG75411.1"/>
    </source>
</evidence>
<reference evidence="1 2" key="2">
    <citation type="journal article" date="2018" name="New Phytol.">
        <title>High intraspecific genome diversity in the model arbuscular mycorrhizal symbiont Rhizophagus irregularis.</title>
        <authorList>
            <person name="Chen E.C.H."/>
            <person name="Morin E."/>
            <person name="Beaudet D."/>
            <person name="Noel J."/>
            <person name="Yildirir G."/>
            <person name="Ndikumana S."/>
            <person name="Charron P."/>
            <person name="St-Onge C."/>
            <person name="Giorgi J."/>
            <person name="Kruger M."/>
            <person name="Marton T."/>
            <person name="Ropars J."/>
            <person name="Grigoriev I.V."/>
            <person name="Hainaut M."/>
            <person name="Henrissat B."/>
            <person name="Roux C."/>
            <person name="Martin F."/>
            <person name="Corradi N."/>
        </authorList>
    </citation>
    <scope>NUCLEOTIDE SEQUENCE [LARGE SCALE GENOMIC DNA]</scope>
    <source>
        <strain evidence="1 2">DAOM 197198</strain>
    </source>
</reference>
<comment type="caution">
    <text evidence="1">The sequence shown here is derived from an EMBL/GenBank/DDBJ whole genome shotgun (WGS) entry which is preliminary data.</text>
</comment>